<dbReference type="SUPFAM" id="SSF48498">
    <property type="entry name" value="Tetracyclin repressor-like, C-terminal domain"/>
    <property type="match status" value="1"/>
</dbReference>
<dbReference type="GO" id="GO:0003677">
    <property type="term" value="F:DNA binding"/>
    <property type="evidence" value="ECO:0007669"/>
    <property type="project" value="UniProtKB-UniRule"/>
</dbReference>
<dbReference type="InterPro" id="IPR036271">
    <property type="entry name" value="Tet_transcr_reg_TetR-rel_C_sf"/>
</dbReference>
<dbReference type="PANTHER" id="PTHR47506">
    <property type="entry name" value="TRANSCRIPTIONAL REGULATORY PROTEIN"/>
    <property type="match status" value="1"/>
</dbReference>
<reference evidence="6 7" key="1">
    <citation type="submission" date="2013-11" db="EMBL/GenBank/DDBJ databases">
        <title>Metagenomic analysis of a methanogenic consortium involved in long chain n-alkane degradation.</title>
        <authorList>
            <person name="Davidova I.A."/>
            <person name="Callaghan A.V."/>
            <person name="Wawrik B."/>
            <person name="Pruitt S."/>
            <person name="Marks C."/>
            <person name="Duncan K.E."/>
            <person name="Suflita J.M."/>
        </authorList>
    </citation>
    <scope>NUCLEOTIDE SEQUENCE [LARGE SCALE GENOMIC DNA]</scope>
    <source>
        <strain evidence="6 7">SPR</strain>
    </source>
</reference>
<dbReference type="InterPro" id="IPR011075">
    <property type="entry name" value="TetR_C"/>
</dbReference>
<dbReference type="InParanoid" id="A0A0D2HY99"/>
<name>A0A0D2HY99_9BACT</name>
<proteinExistence type="predicted"/>
<dbReference type="Pfam" id="PF00440">
    <property type="entry name" value="TetR_N"/>
    <property type="match status" value="1"/>
</dbReference>
<evidence type="ECO:0000256" key="3">
    <source>
        <dbReference type="ARBA" id="ARBA00023163"/>
    </source>
</evidence>
<keyword evidence="3" id="KW-0804">Transcription</keyword>
<dbReference type="STRING" id="1429043.X474_03880"/>
<protein>
    <submittedName>
        <fullName evidence="6">TetR family transcriptional regulator</fullName>
    </submittedName>
</protein>
<dbReference type="Pfam" id="PF16925">
    <property type="entry name" value="TetR_C_13"/>
    <property type="match status" value="1"/>
</dbReference>
<keyword evidence="2 4" id="KW-0238">DNA-binding</keyword>
<feature type="DNA-binding region" description="H-T-H motif" evidence="4">
    <location>
        <begin position="28"/>
        <end position="47"/>
    </location>
</feature>
<dbReference type="InterPro" id="IPR001647">
    <property type="entry name" value="HTH_TetR"/>
</dbReference>
<evidence type="ECO:0000313" key="7">
    <source>
        <dbReference type="Proteomes" id="UP000032233"/>
    </source>
</evidence>
<dbReference type="PROSITE" id="PS50977">
    <property type="entry name" value="HTH_TETR_2"/>
    <property type="match status" value="1"/>
</dbReference>
<evidence type="ECO:0000256" key="1">
    <source>
        <dbReference type="ARBA" id="ARBA00023015"/>
    </source>
</evidence>
<dbReference type="PRINTS" id="PR00455">
    <property type="entry name" value="HTHTETR"/>
</dbReference>
<dbReference type="InterPro" id="IPR009057">
    <property type="entry name" value="Homeodomain-like_sf"/>
</dbReference>
<keyword evidence="1" id="KW-0805">Transcription regulation</keyword>
<dbReference type="OrthoDB" id="9811084at2"/>
<sequence>MKKARDTKKAILRQAVNLTSEVGLEGLTIGVLAKRAGMSKSGLYAHFESKTDLQIQVLNTAAELFNQVVVEPSLKEKKGLPRLKALFRHWLVWHTGKFSGGCPFLAASIELDDKSGLVRETLISHLEAAEHTLAKAVSLTVREGHFRPDLDIEQFVFEYWGLIFTFHHFSRLMGRKDARLRALNAFDRLITSSKSS</sequence>
<feature type="domain" description="HTH tetR-type" evidence="5">
    <location>
        <begin position="5"/>
        <end position="65"/>
    </location>
</feature>
<accession>A0A0D2HY99</accession>
<evidence type="ECO:0000259" key="5">
    <source>
        <dbReference type="PROSITE" id="PS50977"/>
    </source>
</evidence>
<dbReference type="SUPFAM" id="SSF46689">
    <property type="entry name" value="Homeodomain-like"/>
    <property type="match status" value="1"/>
</dbReference>
<evidence type="ECO:0000313" key="6">
    <source>
        <dbReference type="EMBL" id="KIX15298.1"/>
    </source>
</evidence>
<keyword evidence="7" id="KW-1185">Reference proteome</keyword>
<dbReference type="AlphaFoldDB" id="A0A0D2HY99"/>
<gene>
    <name evidence="6" type="ORF">X474_03880</name>
</gene>
<evidence type="ECO:0000256" key="2">
    <source>
        <dbReference type="ARBA" id="ARBA00023125"/>
    </source>
</evidence>
<evidence type="ECO:0000256" key="4">
    <source>
        <dbReference type="PROSITE-ProRule" id="PRU00335"/>
    </source>
</evidence>
<dbReference type="RefSeq" id="WP_044346928.1">
    <property type="nucleotide sequence ID" value="NZ_AZAC01000003.1"/>
</dbReference>
<dbReference type="EMBL" id="AZAC01000003">
    <property type="protein sequence ID" value="KIX15298.1"/>
    <property type="molecule type" value="Genomic_DNA"/>
</dbReference>
<dbReference type="Proteomes" id="UP000032233">
    <property type="component" value="Unassembled WGS sequence"/>
</dbReference>
<dbReference type="Gene3D" id="1.10.357.10">
    <property type="entry name" value="Tetracycline Repressor, domain 2"/>
    <property type="match status" value="1"/>
</dbReference>
<dbReference type="PANTHER" id="PTHR47506:SF6">
    <property type="entry name" value="HTH-TYPE TRANSCRIPTIONAL REPRESSOR NEMR"/>
    <property type="match status" value="1"/>
</dbReference>
<comment type="caution">
    <text evidence="6">The sequence shown here is derived from an EMBL/GenBank/DDBJ whole genome shotgun (WGS) entry which is preliminary data.</text>
</comment>
<dbReference type="Gene3D" id="1.10.10.60">
    <property type="entry name" value="Homeodomain-like"/>
    <property type="match status" value="1"/>
</dbReference>
<organism evidence="6 7">
    <name type="scientific">Dethiosulfatarculus sandiegensis</name>
    <dbReference type="NCBI Taxonomy" id="1429043"/>
    <lineage>
        <taxon>Bacteria</taxon>
        <taxon>Pseudomonadati</taxon>
        <taxon>Thermodesulfobacteriota</taxon>
        <taxon>Desulfarculia</taxon>
        <taxon>Desulfarculales</taxon>
        <taxon>Desulfarculaceae</taxon>
        <taxon>Dethiosulfatarculus</taxon>
    </lineage>
</organism>